<keyword evidence="1" id="KW-1133">Transmembrane helix</keyword>
<feature type="transmembrane region" description="Helical" evidence="1">
    <location>
        <begin position="41"/>
        <end position="59"/>
    </location>
</feature>
<protein>
    <submittedName>
        <fullName evidence="2">YeeE/YedE family protein</fullName>
    </submittedName>
</protein>
<feature type="transmembrane region" description="Helical" evidence="1">
    <location>
        <begin position="112"/>
        <end position="133"/>
    </location>
</feature>
<gene>
    <name evidence="2" type="ORF">D5366_07140</name>
</gene>
<proteinExistence type="predicted"/>
<keyword evidence="3" id="KW-1185">Reference proteome</keyword>
<feature type="transmembrane region" description="Helical" evidence="1">
    <location>
        <begin position="80"/>
        <end position="100"/>
    </location>
</feature>
<dbReference type="Pfam" id="PF20398">
    <property type="entry name" value="DUF6691"/>
    <property type="match status" value="1"/>
</dbReference>
<evidence type="ECO:0000256" key="1">
    <source>
        <dbReference type="SAM" id="Phobius"/>
    </source>
</evidence>
<accession>A0A4Y6V521</accession>
<keyword evidence="1" id="KW-0472">Membrane</keyword>
<evidence type="ECO:0000313" key="2">
    <source>
        <dbReference type="EMBL" id="QDH25023.1"/>
    </source>
</evidence>
<organism evidence="2 3">
    <name type="scientific">Neokomagataea tanensis</name>
    <dbReference type="NCBI Taxonomy" id="661191"/>
    <lineage>
        <taxon>Bacteria</taxon>
        <taxon>Pseudomonadati</taxon>
        <taxon>Pseudomonadota</taxon>
        <taxon>Alphaproteobacteria</taxon>
        <taxon>Acetobacterales</taxon>
        <taxon>Acetobacteraceae</taxon>
        <taxon>Neokomagataea</taxon>
    </lineage>
</organism>
<dbReference type="AlphaFoldDB" id="A0A4Y6V521"/>
<dbReference type="InterPro" id="IPR046513">
    <property type="entry name" value="DUF6691"/>
</dbReference>
<reference evidence="2 3" key="1">
    <citation type="submission" date="2018-09" db="EMBL/GenBank/DDBJ databases">
        <title>The complete genome sequence of Neokomagataea tanensis NBRC 106556(T).</title>
        <authorList>
            <person name="Chua K.-O."/>
            <person name="See-Too W.-S."/>
            <person name="Hong K.-W."/>
            <person name="Yin W.-F."/>
            <person name="Chan K.-G."/>
        </authorList>
    </citation>
    <scope>NUCLEOTIDE SEQUENCE [LARGE SCALE GENOMIC DNA]</scope>
    <source>
        <strain evidence="3">AH13 \ NBRC 106556</strain>
    </source>
</reference>
<dbReference type="EMBL" id="CP032485">
    <property type="protein sequence ID" value="QDH25023.1"/>
    <property type="molecule type" value="Genomic_DNA"/>
</dbReference>
<sequence length="138" mass="14677">MQSIIALICGLIFGCGLILSGMTNPANVLGFLDVVGAWKPALLFVLGGAVCVAFVAVRLQKLMKRPLFAESFQTPPRKTVDARLVIGSCIFGLGWGLVGLCPGPVIASLALGSWQVWVFLAAMLAGMSFYRLFQPSKC</sequence>
<dbReference type="RefSeq" id="WP_141492875.1">
    <property type="nucleotide sequence ID" value="NZ_CP032485.1"/>
</dbReference>
<dbReference type="Proteomes" id="UP000317214">
    <property type="component" value="Chromosome"/>
</dbReference>
<evidence type="ECO:0000313" key="3">
    <source>
        <dbReference type="Proteomes" id="UP000317214"/>
    </source>
</evidence>
<dbReference type="OrthoDB" id="9790409at2"/>
<dbReference type="KEGG" id="ntn:D5366_07140"/>
<name>A0A4Y6V521_9PROT</name>
<keyword evidence="1" id="KW-0812">Transmembrane</keyword>